<sequence>MDRAEQLPSNGRNGPRCRIKARGASTCSFGGEVTLEILRELLFDMPRRGRSVFSDHHRVASFELGLTHLHTIENPPVSVQSTGRRETLIVDPREDGGDIGEISPKRYRARETDGPGRKLKLRITGLSAATFPDERRGSTQACEPCPTDEDHARFERRRTRPTRSSGSDQRSVPSSSYDGTDDVKLRGISC</sequence>
<dbReference type="EMBL" id="KQ761164">
    <property type="protein sequence ID" value="OAD58103.1"/>
    <property type="molecule type" value="Genomic_DNA"/>
</dbReference>
<dbReference type="AlphaFoldDB" id="A0A310SD27"/>
<organism evidence="2 3">
    <name type="scientific">Eufriesea mexicana</name>
    <dbReference type="NCBI Taxonomy" id="516756"/>
    <lineage>
        <taxon>Eukaryota</taxon>
        <taxon>Metazoa</taxon>
        <taxon>Ecdysozoa</taxon>
        <taxon>Arthropoda</taxon>
        <taxon>Hexapoda</taxon>
        <taxon>Insecta</taxon>
        <taxon>Pterygota</taxon>
        <taxon>Neoptera</taxon>
        <taxon>Endopterygota</taxon>
        <taxon>Hymenoptera</taxon>
        <taxon>Apocrita</taxon>
        <taxon>Aculeata</taxon>
        <taxon>Apoidea</taxon>
        <taxon>Anthophila</taxon>
        <taxon>Apidae</taxon>
        <taxon>Eufriesea</taxon>
    </lineage>
</organism>
<evidence type="ECO:0000313" key="3">
    <source>
        <dbReference type="Proteomes" id="UP000250275"/>
    </source>
</evidence>
<feature type="region of interest" description="Disordered" evidence="1">
    <location>
        <begin position="130"/>
        <end position="190"/>
    </location>
</feature>
<accession>A0A310SD27</accession>
<dbReference type="Proteomes" id="UP000250275">
    <property type="component" value="Unassembled WGS sequence"/>
</dbReference>
<feature type="compositionally biased region" description="Basic and acidic residues" evidence="1">
    <location>
        <begin position="181"/>
        <end position="190"/>
    </location>
</feature>
<protein>
    <submittedName>
        <fullName evidence="2">Uncharacterized protein</fullName>
    </submittedName>
</protein>
<gene>
    <name evidence="2" type="ORF">WN48_00778</name>
</gene>
<keyword evidence="3" id="KW-1185">Reference proteome</keyword>
<name>A0A310SD27_9HYME</name>
<feature type="compositionally biased region" description="Polar residues" evidence="1">
    <location>
        <begin position="164"/>
        <end position="178"/>
    </location>
</feature>
<reference evidence="2 3" key="1">
    <citation type="submission" date="2015-07" db="EMBL/GenBank/DDBJ databases">
        <title>The genome of Eufriesea mexicana.</title>
        <authorList>
            <person name="Pan H."/>
            <person name="Kapheim K."/>
        </authorList>
    </citation>
    <scope>NUCLEOTIDE SEQUENCE [LARGE SCALE GENOMIC DNA]</scope>
    <source>
        <strain evidence="2">0111107269</strain>
        <tissue evidence="2">Whole body</tissue>
    </source>
</reference>
<evidence type="ECO:0000256" key="1">
    <source>
        <dbReference type="SAM" id="MobiDB-lite"/>
    </source>
</evidence>
<evidence type="ECO:0000313" key="2">
    <source>
        <dbReference type="EMBL" id="OAD58103.1"/>
    </source>
</evidence>
<proteinExistence type="predicted"/>